<dbReference type="AlphaFoldDB" id="A0A7G5F6T1"/>
<dbReference type="EMBL" id="MN423363">
    <property type="protein sequence ID" value="QMV82311.1"/>
    <property type="molecule type" value="Genomic_DNA"/>
</dbReference>
<evidence type="ECO:0000313" key="1">
    <source>
        <dbReference type="EMBL" id="QMV82311.1"/>
    </source>
</evidence>
<geneLocation type="plasmid" evidence="1">
    <name>pA2359-IMP</name>
</geneLocation>
<sequence length="70" mass="7651">MYDGVFEVLQWLLFLSAVPPVQLLTGWCVKAKALPDISAISALTAVKHGNCSSLTPPLSPVRTRKSLMWP</sequence>
<name>A0A7G5F6T1_KLEPN</name>
<keyword evidence="1" id="KW-0614">Plasmid</keyword>
<proteinExistence type="predicted"/>
<organism evidence="1">
    <name type="scientific">Klebsiella pneumoniae</name>
    <dbReference type="NCBI Taxonomy" id="573"/>
    <lineage>
        <taxon>Bacteria</taxon>
        <taxon>Pseudomonadati</taxon>
        <taxon>Pseudomonadota</taxon>
        <taxon>Gammaproteobacteria</taxon>
        <taxon>Enterobacterales</taxon>
        <taxon>Enterobacteriaceae</taxon>
        <taxon>Klebsiella/Raoultella group</taxon>
        <taxon>Klebsiella</taxon>
        <taxon>Klebsiella pneumoniae complex</taxon>
    </lineage>
</organism>
<reference evidence="1" key="1">
    <citation type="submission" date="2019-09" db="EMBL/GenBank/DDBJ databases">
        <authorList>
            <person name="Zhou D."/>
            <person name="Xu Y."/>
        </authorList>
    </citation>
    <scope>NUCLEOTIDE SEQUENCE</scope>
    <source>
        <strain evidence="1">A2359</strain>
        <plasmid evidence="1">pA2359-IMP</plasmid>
    </source>
</reference>
<accession>A0A7G5F6T1</accession>
<protein>
    <submittedName>
        <fullName evidence="1">Mobile element protein</fullName>
    </submittedName>
</protein>